<reference evidence="5 6" key="1">
    <citation type="journal article" date="2023" name="Environ Microbiome">
        <title>A coral-associated actinobacterium mitigates coral bleaching under heat stress.</title>
        <authorList>
            <person name="Li J."/>
            <person name="Zou Y."/>
            <person name="Li Q."/>
            <person name="Zhang J."/>
            <person name="Bourne D.G."/>
            <person name="Lyu Y."/>
            <person name="Liu C."/>
            <person name="Zhang S."/>
        </authorList>
    </citation>
    <scope>NUCLEOTIDE SEQUENCE [LARGE SCALE GENOMIC DNA]</scope>
    <source>
        <strain evidence="5 6">SCSIO 13291</strain>
    </source>
</reference>
<dbReference type="InterPro" id="IPR050639">
    <property type="entry name" value="SSR_resolvase"/>
</dbReference>
<dbReference type="Gene3D" id="3.90.1750.20">
    <property type="entry name" value="Putative Large Serine Recombinase, Chain B, Domain 2"/>
    <property type="match status" value="1"/>
</dbReference>
<dbReference type="Proteomes" id="UP001434337">
    <property type="component" value="Chromosome"/>
</dbReference>
<dbReference type="PROSITE" id="PS51736">
    <property type="entry name" value="RECOMBINASES_3"/>
    <property type="match status" value="1"/>
</dbReference>
<protein>
    <submittedName>
        <fullName evidence="5">Recombinase family protein</fullName>
    </submittedName>
</protein>
<evidence type="ECO:0000259" key="3">
    <source>
        <dbReference type="PROSITE" id="PS51736"/>
    </source>
</evidence>
<dbReference type="CDD" id="cd00338">
    <property type="entry name" value="Ser_Recombinase"/>
    <property type="match status" value="1"/>
</dbReference>
<dbReference type="InterPro" id="IPR006119">
    <property type="entry name" value="Resolv_N"/>
</dbReference>
<dbReference type="Pfam" id="PF07508">
    <property type="entry name" value="Recombinase"/>
    <property type="match status" value="1"/>
</dbReference>
<organism evidence="5 6">
    <name type="scientific">Propioniciclava soli</name>
    <dbReference type="NCBI Taxonomy" id="2775081"/>
    <lineage>
        <taxon>Bacteria</taxon>
        <taxon>Bacillati</taxon>
        <taxon>Actinomycetota</taxon>
        <taxon>Actinomycetes</taxon>
        <taxon>Propionibacteriales</taxon>
        <taxon>Propionibacteriaceae</taxon>
        <taxon>Propioniciclava</taxon>
    </lineage>
</organism>
<dbReference type="InterPro" id="IPR038109">
    <property type="entry name" value="DNA_bind_recomb_sf"/>
</dbReference>
<dbReference type="Pfam" id="PF00239">
    <property type="entry name" value="Resolvase"/>
    <property type="match status" value="1"/>
</dbReference>
<evidence type="ECO:0000256" key="2">
    <source>
        <dbReference type="SAM" id="MobiDB-lite"/>
    </source>
</evidence>
<feature type="region of interest" description="Disordered" evidence="2">
    <location>
        <begin position="147"/>
        <end position="171"/>
    </location>
</feature>
<feature type="compositionally biased region" description="Low complexity" evidence="2">
    <location>
        <begin position="152"/>
        <end position="164"/>
    </location>
</feature>
<evidence type="ECO:0000313" key="5">
    <source>
        <dbReference type="EMBL" id="WZW97878.1"/>
    </source>
</evidence>
<evidence type="ECO:0000259" key="4">
    <source>
        <dbReference type="PROSITE" id="PS51737"/>
    </source>
</evidence>
<dbReference type="Gene3D" id="3.40.50.1390">
    <property type="entry name" value="Resolvase, N-terminal catalytic domain"/>
    <property type="match status" value="1"/>
</dbReference>
<dbReference type="SUPFAM" id="SSF53041">
    <property type="entry name" value="Resolvase-like"/>
    <property type="match status" value="1"/>
</dbReference>
<dbReference type="SMART" id="SM00857">
    <property type="entry name" value="Resolvase"/>
    <property type="match status" value="1"/>
</dbReference>
<dbReference type="EMBL" id="CP115965">
    <property type="protein sequence ID" value="WZW97878.1"/>
    <property type="molecule type" value="Genomic_DNA"/>
</dbReference>
<proteinExistence type="predicted"/>
<evidence type="ECO:0000313" key="6">
    <source>
        <dbReference type="Proteomes" id="UP001434337"/>
    </source>
</evidence>
<evidence type="ECO:0000256" key="1">
    <source>
        <dbReference type="SAM" id="Coils"/>
    </source>
</evidence>
<dbReference type="InterPro" id="IPR011109">
    <property type="entry name" value="DNA_bind_recombinase_dom"/>
</dbReference>
<dbReference type="PANTHER" id="PTHR30461:SF23">
    <property type="entry name" value="DNA RECOMBINASE-RELATED"/>
    <property type="match status" value="1"/>
</dbReference>
<feature type="domain" description="Recombinase" evidence="4">
    <location>
        <begin position="166"/>
        <end position="356"/>
    </location>
</feature>
<dbReference type="PROSITE" id="PS51737">
    <property type="entry name" value="RECOMBINASE_DNA_BIND"/>
    <property type="match status" value="1"/>
</dbReference>
<keyword evidence="1" id="KW-0175">Coiled coil</keyword>
<dbReference type="InterPro" id="IPR036162">
    <property type="entry name" value="Resolvase-like_N_sf"/>
</dbReference>
<feature type="coiled-coil region" evidence="1">
    <location>
        <begin position="431"/>
        <end position="479"/>
    </location>
</feature>
<sequence length="561" mass="63100">MSSSASKATAQRPVRAAIYLRISQDRELDGLAIERQREDCENLARFRRWEVVETYVDQSKGATDKTKKRPAYDQMVADYHAGHFTAIVCYDLDRLTRQPRQLEDWIDWAEERGLQLVTANGDADLSTDGGRMYARIKAAVARAEMERKSARQSRAQVQRSQQGRPPKGIRPLGYSLDGRVLKREAKAVQAIYAAFHGGASLRGIARALSGIQETDDQKAHQVAGVAKIQRHTRTLAIERNKRRAAEGLAIKDVPEDGPWAESSVLGILRNPRYAGYSVYTDVKYRIQVRQANAKKKAELEAQTGKEVKAVRGKRRDWREFIVKDGEGKRVMGKWEPLVSVELWESVQTILDSEERVTNRVGTHRRHLGSGLYLCGLCDEPVRGASRGYRCKHGHINRSGRDIDDFVRKAIARRLAEPDALRTVPATDSPRLTGLLAEIDEHRDRIKRAERDYDEGFLEAADLKRNRDRSNDAIARLEAEVRDLPRGTVNVPVLAAEDPAQAFLDGDLNTQRATVETLATVRLFPWPQGSKVNLMVRGEKVVNPKFIESVGIAFGDEPAIKE</sequence>
<keyword evidence="6" id="KW-1185">Reference proteome</keyword>
<dbReference type="PANTHER" id="PTHR30461">
    <property type="entry name" value="DNA-INVERTASE FROM LAMBDOID PROPHAGE"/>
    <property type="match status" value="1"/>
</dbReference>
<feature type="domain" description="Resolvase/invertase-type recombinase catalytic" evidence="3">
    <location>
        <begin position="15"/>
        <end position="163"/>
    </location>
</feature>
<dbReference type="RefSeq" id="WP_342372122.1">
    <property type="nucleotide sequence ID" value="NZ_CP115965.1"/>
</dbReference>
<name>A0ABZ3C5A8_9ACTN</name>
<gene>
    <name evidence="5" type="ORF">PCC79_13390</name>
</gene>
<accession>A0ABZ3C5A8</accession>